<sequence length="86" mass="9371">MDISRRTTLAALTAGVTTGIAGCNSLTFGGKQEYTPVVLENNHDTPHMMAFNIQKLLVGAIVSKTGRLRLIGRCSLPISYRKYEVC</sequence>
<dbReference type="Proteomes" id="UP000326207">
    <property type="component" value="Unassembled WGS sequence"/>
</dbReference>
<proteinExistence type="predicted"/>
<evidence type="ECO:0000313" key="2">
    <source>
        <dbReference type="EMBL" id="KAB7516279.1"/>
    </source>
</evidence>
<accession>A0A5N5UDF4</accession>
<dbReference type="EMBL" id="QJOW01000003">
    <property type="protein sequence ID" value="KAB7515225.1"/>
    <property type="molecule type" value="Genomic_DNA"/>
</dbReference>
<dbReference type="EMBL" id="QKKZ01000001">
    <property type="protein sequence ID" value="KAB7516279.1"/>
    <property type="molecule type" value="Genomic_DNA"/>
</dbReference>
<dbReference type="EMBL" id="QMDY01000004">
    <property type="protein sequence ID" value="KAB7517733.1"/>
    <property type="molecule type" value="Genomic_DNA"/>
</dbReference>
<reference evidence="4 5" key="1">
    <citation type="submission" date="2019-10" db="EMBL/GenBank/DDBJ databases">
        <title>Unraveling microbial dark matter from salterns through culturing: the case of the genus Halosegnis.</title>
        <authorList>
            <person name="Duran-Viseras A."/>
            <person name="Andrei A.-S."/>
            <person name="Vera-Gargallo B."/>
            <person name="Ghai R."/>
            <person name="Sanchez-Porro C."/>
            <person name="Ventosa A."/>
        </authorList>
    </citation>
    <scope>NUCLEOTIDE SEQUENCE [LARGE SCALE GENOMIC DNA]</scope>
    <source>
        <strain evidence="1 5">F17-44</strain>
        <strain evidence="2 6">F18-79</strain>
        <strain evidence="3 4">F19-13</strain>
    </source>
</reference>
<keyword evidence="6" id="KW-1185">Reference proteome</keyword>
<accession>A0A5N5U9B9</accession>
<comment type="caution">
    <text evidence="1">The sequence shown here is derived from an EMBL/GenBank/DDBJ whole genome shotgun (WGS) entry which is preliminary data.</text>
</comment>
<dbReference type="OrthoDB" id="384420at2157"/>
<dbReference type="Proteomes" id="UP000326865">
    <property type="component" value="Unassembled WGS sequence"/>
</dbReference>
<name>A0A5N5U9B9_9EURY</name>
<protein>
    <submittedName>
        <fullName evidence="1">Uncharacterized protein</fullName>
    </submittedName>
</protein>
<evidence type="ECO:0000313" key="5">
    <source>
        <dbReference type="Proteomes" id="UP000326302"/>
    </source>
</evidence>
<evidence type="ECO:0000313" key="6">
    <source>
        <dbReference type="Proteomes" id="UP000326865"/>
    </source>
</evidence>
<evidence type="ECO:0000313" key="4">
    <source>
        <dbReference type="Proteomes" id="UP000326207"/>
    </source>
</evidence>
<evidence type="ECO:0000313" key="1">
    <source>
        <dbReference type="EMBL" id="KAB7515225.1"/>
    </source>
</evidence>
<evidence type="ECO:0000313" key="3">
    <source>
        <dbReference type="EMBL" id="KAB7517733.1"/>
    </source>
</evidence>
<gene>
    <name evidence="2" type="ORF">DM867_03875</name>
    <name evidence="1" type="ORF">DMP03_08255</name>
    <name evidence="3" type="ORF">DP108_09245</name>
</gene>
<accession>A0A5N5UG78</accession>
<organism evidence="1 5">
    <name type="scientific">Halosegnis rubeus</name>
    <dbReference type="NCBI Taxonomy" id="2212850"/>
    <lineage>
        <taxon>Archaea</taxon>
        <taxon>Methanobacteriati</taxon>
        <taxon>Methanobacteriota</taxon>
        <taxon>Stenosarchaea group</taxon>
        <taxon>Halobacteria</taxon>
        <taxon>Halobacteriales</taxon>
        <taxon>Natronomonadaceae</taxon>
        <taxon>Halosegnis</taxon>
    </lineage>
</organism>
<dbReference type="RefSeq" id="WP_152120227.1">
    <property type="nucleotide sequence ID" value="NZ_QJOW01000003.1"/>
</dbReference>
<dbReference type="PROSITE" id="PS51257">
    <property type="entry name" value="PROKAR_LIPOPROTEIN"/>
    <property type="match status" value="1"/>
</dbReference>
<dbReference type="AlphaFoldDB" id="A0A5N5U9B9"/>
<dbReference type="Proteomes" id="UP000326302">
    <property type="component" value="Unassembled WGS sequence"/>
</dbReference>